<dbReference type="KEGG" id="lha:LHA_1289"/>
<evidence type="ECO:0000313" key="3">
    <source>
        <dbReference type="EMBL" id="CEK10339.1"/>
    </source>
</evidence>
<organism evidence="3 4">
    <name type="scientific">Legionella hackeliae</name>
    <dbReference type="NCBI Taxonomy" id="449"/>
    <lineage>
        <taxon>Bacteria</taxon>
        <taxon>Pseudomonadati</taxon>
        <taxon>Pseudomonadota</taxon>
        <taxon>Gammaproteobacteria</taxon>
        <taxon>Legionellales</taxon>
        <taxon>Legionellaceae</taxon>
        <taxon>Legionella</taxon>
    </lineage>
</organism>
<sequence length="261" mass="28973">MYPPQKRRDVLFVTRSYLTFIFIAGNAMAGTVGPNSKPHYIRPLVTISAGVVAAKTGKTQTLTMDGDFTEYRYQAGNSYSDKILGGVFIGEEVSLCPKWLLQLGLGLYIPGDFSSKGNLTEGIDEISSDTFSYNYKIRSRQLLVEGKLLSTMNKSFHPYVLLGLGAAFSEAYDYNPAVPPFLTFTPQFTDHQNVSFSYSVGAGLDVDLRKNWRLGLGYRFADLGRADLGYGVIDVIPFANTLKQSHLYAHQVMLQLTYLVI</sequence>
<dbReference type="OrthoDB" id="5652366at2"/>
<feature type="domain" description="Outer membrane protein beta-barrel" evidence="2">
    <location>
        <begin position="53"/>
        <end position="227"/>
    </location>
</feature>
<dbReference type="EMBL" id="LN681225">
    <property type="protein sequence ID" value="CEK10339.1"/>
    <property type="molecule type" value="Genomic_DNA"/>
</dbReference>
<evidence type="ECO:0000313" key="4">
    <source>
        <dbReference type="Proteomes" id="UP000032803"/>
    </source>
</evidence>
<dbReference type="SUPFAM" id="SSF56925">
    <property type="entry name" value="OMPA-like"/>
    <property type="match status" value="1"/>
</dbReference>
<dbReference type="PATRIC" id="fig|449.7.peg.3298"/>
<keyword evidence="4" id="KW-1185">Reference proteome</keyword>
<evidence type="ECO:0000259" key="2">
    <source>
        <dbReference type="Pfam" id="PF13505"/>
    </source>
</evidence>
<dbReference type="HOGENOM" id="CLU_085030_0_0_6"/>
<dbReference type="Proteomes" id="UP000032803">
    <property type="component" value="Chromosome I"/>
</dbReference>
<dbReference type="RefSeq" id="WP_052673608.1">
    <property type="nucleotide sequence ID" value="NZ_LN681225.1"/>
</dbReference>
<evidence type="ECO:0000256" key="1">
    <source>
        <dbReference type="ARBA" id="ARBA00022729"/>
    </source>
</evidence>
<dbReference type="InterPro" id="IPR027385">
    <property type="entry name" value="Beta-barrel_OMP"/>
</dbReference>
<keyword evidence="1" id="KW-0732">Signal</keyword>
<dbReference type="Pfam" id="PF13505">
    <property type="entry name" value="OMP_b-brl"/>
    <property type="match status" value="1"/>
</dbReference>
<accession>A0A0A8UU80</accession>
<dbReference type="InterPro" id="IPR011250">
    <property type="entry name" value="OMP/PagP_B-barrel"/>
</dbReference>
<gene>
    <name evidence="3" type="ORF">LHA_1289</name>
</gene>
<protein>
    <recommendedName>
        <fullName evidence="2">Outer membrane protein beta-barrel domain-containing protein</fullName>
    </recommendedName>
</protein>
<dbReference type="AlphaFoldDB" id="A0A0A8UU80"/>
<name>A0A0A8UU80_LEGHA</name>
<dbReference type="Gene3D" id="2.40.160.20">
    <property type="match status" value="1"/>
</dbReference>
<reference evidence="4" key="1">
    <citation type="submission" date="2014-09" db="EMBL/GenBank/DDBJ databases">
        <authorList>
            <person name="Gomez-Valero L."/>
        </authorList>
    </citation>
    <scope>NUCLEOTIDE SEQUENCE [LARGE SCALE GENOMIC DNA]</scope>
    <source>
        <strain evidence="4">ATCC35250</strain>
    </source>
</reference>
<proteinExistence type="predicted"/>